<keyword evidence="1" id="KW-1133">Transmembrane helix</keyword>
<proteinExistence type="predicted"/>
<evidence type="ECO:0000313" key="3">
    <source>
        <dbReference type="WBParaSite" id="TMUE_0000000791.1"/>
    </source>
</evidence>
<keyword evidence="2" id="KW-1185">Reference proteome</keyword>
<accession>A0A5S6Q0P8</accession>
<name>A0A5S6Q0P8_TRIMR</name>
<dbReference type="WBParaSite" id="TMUE_0000000791.1">
    <property type="protein sequence ID" value="TMUE_0000000791.1"/>
    <property type="gene ID" value="WBGene00296715"/>
</dbReference>
<organism evidence="2 3">
    <name type="scientific">Trichuris muris</name>
    <name type="common">Mouse whipworm</name>
    <dbReference type="NCBI Taxonomy" id="70415"/>
    <lineage>
        <taxon>Eukaryota</taxon>
        <taxon>Metazoa</taxon>
        <taxon>Ecdysozoa</taxon>
        <taxon>Nematoda</taxon>
        <taxon>Enoplea</taxon>
        <taxon>Dorylaimia</taxon>
        <taxon>Trichinellida</taxon>
        <taxon>Trichuridae</taxon>
        <taxon>Trichuris</taxon>
    </lineage>
</organism>
<dbReference type="AlphaFoldDB" id="A0A5S6Q0P8"/>
<keyword evidence="1" id="KW-0472">Membrane</keyword>
<protein>
    <submittedName>
        <fullName evidence="3">Bestrophin homolog</fullName>
    </submittedName>
</protein>
<keyword evidence="1" id="KW-0812">Transmembrane</keyword>
<evidence type="ECO:0000313" key="2">
    <source>
        <dbReference type="Proteomes" id="UP000046395"/>
    </source>
</evidence>
<reference evidence="3" key="1">
    <citation type="submission" date="2019-12" db="UniProtKB">
        <authorList>
            <consortium name="WormBaseParasite"/>
        </authorList>
    </citation>
    <scope>IDENTIFICATION</scope>
</reference>
<evidence type="ECO:0000256" key="1">
    <source>
        <dbReference type="SAM" id="Phobius"/>
    </source>
</evidence>
<sequence>MSSSAGLTPVADDWLIWAVSRKRAKRLFQLPCTILLSARFVVWTILSACPLLEGWYGEIRIDLIRRRWNQGDHVQRIVPEVL</sequence>
<feature type="transmembrane region" description="Helical" evidence="1">
    <location>
        <begin position="27"/>
        <end position="46"/>
    </location>
</feature>
<dbReference type="Proteomes" id="UP000046395">
    <property type="component" value="Unassembled WGS sequence"/>
</dbReference>